<comment type="function">
    <text evidence="9">Glycosaminoglycan synthesis. The hyaluronic acid capsule is involved in the pathogenicity of group A Streptococci; it may be the major virulence determinant.</text>
</comment>
<evidence type="ECO:0000256" key="5">
    <source>
        <dbReference type="ARBA" id="ARBA00022475"/>
    </source>
</evidence>
<keyword evidence="6" id="KW-0328">Glycosyltransferase</keyword>
<dbReference type="AlphaFoldDB" id="A0A329QII9"/>
<comment type="catalytic activity">
    <reaction evidence="13">
        <text>[hyaluronan](n) + UDP-N-acetyl-alpha-D-glucosamine = N-acetyl-beta-D-glucosaminyl-(1-&gt;4)-[hyaluronan](n) + UDP + H(+)</text>
        <dbReference type="Rhea" id="RHEA:20465"/>
        <dbReference type="Rhea" id="RHEA-COMP:12583"/>
        <dbReference type="Rhea" id="RHEA-COMP:12585"/>
        <dbReference type="ChEBI" id="CHEBI:15378"/>
        <dbReference type="ChEBI" id="CHEBI:57705"/>
        <dbReference type="ChEBI" id="CHEBI:58223"/>
        <dbReference type="ChEBI" id="CHEBI:132153"/>
        <dbReference type="ChEBI" id="CHEBI:132154"/>
        <dbReference type="EC" id="2.4.1.212"/>
    </reaction>
</comment>
<keyword evidence="15" id="KW-0812">Transmembrane</keyword>
<keyword evidence="5" id="KW-1003">Cell membrane</keyword>
<evidence type="ECO:0000256" key="14">
    <source>
        <dbReference type="ARBA" id="ARBA00048168"/>
    </source>
</evidence>
<feature type="domain" description="Glycosyltransferase 2-like" evidence="16">
    <location>
        <begin position="115"/>
        <end position="282"/>
    </location>
</feature>
<evidence type="ECO:0000313" key="18">
    <source>
        <dbReference type="Proteomes" id="UP000250462"/>
    </source>
</evidence>
<evidence type="ECO:0000313" key="17">
    <source>
        <dbReference type="EMBL" id="RAW11142.1"/>
    </source>
</evidence>
<dbReference type="Pfam" id="PF00535">
    <property type="entry name" value="Glycos_transf_2"/>
    <property type="match status" value="1"/>
</dbReference>
<evidence type="ECO:0000256" key="15">
    <source>
        <dbReference type="SAM" id="Phobius"/>
    </source>
</evidence>
<evidence type="ECO:0000256" key="4">
    <source>
        <dbReference type="ARBA" id="ARBA00012207"/>
    </source>
</evidence>
<dbReference type="InterPro" id="IPR029044">
    <property type="entry name" value="Nucleotide-diphossugar_trans"/>
</dbReference>
<dbReference type="GO" id="GO:0005886">
    <property type="term" value="C:plasma membrane"/>
    <property type="evidence" value="ECO:0007669"/>
    <property type="project" value="UniProtKB-SubCell"/>
</dbReference>
<keyword evidence="8 15" id="KW-0472">Membrane</keyword>
<keyword evidence="7" id="KW-0808">Transferase</keyword>
<comment type="similarity">
    <text evidence="3">Belongs to the NodC/HAS family.</text>
</comment>
<evidence type="ECO:0000256" key="13">
    <source>
        <dbReference type="ARBA" id="ARBA00047709"/>
    </source>
</evidence>
<proteinExistence type="inferred from homology"/>
<comment type="caution">
    <text evidence="17">The sequence shown here is derived from an EMBL/GenBank/DDBJ whole genome shotgun (WGS) entry which is preliminary data.</text>
</comment>
<reference evidence="17 18" key="1">
    <citation type="submission" date="2018-06" db="EMBL/GenBank/DDBJ databases">
        <title>Phytoactinopolyspora halophila sp. nov., a novel halophilic actinomycete isolated from a saline soil in China.</title>
        <authorList>
            <person name="Tang S.-K."/>
        </authorList>
    </citation>
    <scope>NUCLEOTIDE SEQUENCE [LARGE SCALE GENOMIC DNA]</scope>
    <source>
        <strain evidence="17 18">YIM 96934</strain>
    </source>
</reference>
<feature type="transmembrane region" description="Helical" evidence="15">
    <location>
        <begin position="398"/>
        <end position="417"/>
    </location>
</feature>
<feature type="transmembrane region" description="Helical" evidence="15">
    <location>
        <begin position="372"/>
        <end position="392"/>
    </location>
</feature>
<dbReference type="InterPro" id="IPR001173">
    <property type="entry name" value="Glyco_trans_2-like"/>
</dbReference>
<feature type="transmembrane region" description="Helical" evidence="15">
    <location>
        <begin position="79"/>
        <end position="101"/>
    </location>
</feature>
<evidence type="ECO:0000256" key="12">
    <source>
        <dbReference type="ARBA" id="ARBA00043237"/>
    </source>
</evidence>
<comment type="pathway">
    <text evidence="2">Glycan biosynthesis; hyaluronan biosynthesis.</text>
</comment>
<evidence type="ECO:0000256" key="6">
    <source>
        <dbReference type="ARBA" id="ARBA00022676"/>
    </source>
</evidence>
<evidence type="ECO:0000256" key="2">
    <source>
        <dbReference type="ARBA" id="ARBA00004698"/>
    </source>
</evidence>
<evidence type="ECO:0000256" key="8">
    <source>
        <dbReference type="ARBA" id="ARBA00023136"/>
    </source>
</evidence>
<dbReference type="EC" id="2.4.1.212" evidence="4"/>
<keyword evidence="18" id="KW-1185">Reference proteome</keyword>
<dbReference type="GO" id="GO:0050501">
    <property type="term" value="F:hyaluronan synthase activity"/>
    <property type="evidence" value="ECO:0007669"/>
    <property type="project" value="UniProtKB-EC"/>
</dbReference>
<dbReference type="PANTHER" id="PTHR22913">
    <property type="entry name" value="HYALURONAN SYNTHASE"/>
    <property type="match status" value="1"/>
</dbReference>
<dbReference type="EMBL" id="QMIG01000022">
    <property type="protein sequence ID" value="RAW11142.1"/>
    <property type="molecule type" value="Genomic_DNA"/>
</dbReference>
<dbReference type="GO" id="GO:0030213">
    <property type="term" value="P:hyaluronan biosynthetic process"/>
    <property type="evidence" value="ECO:0007669"/>
    <property type="project" value="TreeGrafter"/>
</dbReference>
<comment type="catalytic activity">
    <reaction evidence="14">
        <text>N-acetyl-beta-D-glucosaminyl-(1-&gt;4)-[hyaluronan](n) + UDP-alpha-D-glucuronate = [hyaluronan](n+1) + UDP + H(+)</text>
        <dbReference type="Rhea" id="RHEA:12528"/>
        <dbReference type="Rhea" id="RHEA-COMP:12585"/>
        <dbReference type="Rhea" id="RHEA-COMP:12587"/>
        <dbReference type="ChEBI" id="CHEBI:15378"/>
        <dbReference type="ChEBI" id="CHEBI:58052"/>
        <dbReference type="ChEBI" id="CHEBI:58223"/>
        <dbReference type="ChEBI" id="CHEBI:132153"/>
        <dbReference type="ChEBI" id="CHEBI:132154"/>
        <dbReference type="EC" id="2.4.1.212"/>
    </reaction>
</comment>
<organism evidence="17 18">
    <name type="scientific">Phytoactinopolyspora halophila</name>
    <dbReference type="NCBI Taxonomy" id="1981511"/>
    <lineage>
        <taxon>Bacteria</taxon>
        <taxon>Bacillati</taxon>
        <taxon>Actinomycetota</taxon>
        <taxon>Actinomycetes</taxon>
        <taxon>Jiangellales</taxon>
        <taxon>Jiangellaceae</taxon>
        <taxon>Phytoactinopolyspora</taxon>
    </lineage>
</organism>
<evidence type="ECO:0000259" key="16">
    <source>
        <dbReference type="Pfam" id="PF00535"/>
    </source>
</evidence>
<dbReference type="Proteomes" id="UP000250462">
    <property type="component" value="Unassembled WGS sequence"/>
</dbReference>
<evidence type="ECO:0000256" key="3">
    <source>
        <dbReference type="ARBA" id="ARBA00006782"/>
    </source>
</evidence>
<protein>
    <recommendedName>
        <fullName evidence="10">Hyaluronan synthase</fullName>
        <ecNumber evidence="4">2.4.1.212</ecNumber>
    </recommendedName>
    <alternativeName>
        <fullName evidence="12">Hyaluronate synthase</fullName>
    </alternativeName>
    <alternativeName>
        <fullName evidence="11">Hyaluronic acid synthase</fullName>
    </alternativeName>
</protein>
<sequence>MRPTLLKGGPLLCPSLTHPTWAVSSSRGCLGGFMLRKINDHHVGVVPSAIVKRLPIVSIALFGAAASLVVTRWSTYGAASLYGVAVFTILGTKLLLSLLPAKRWPAPNPRMRVGVIVTLYNEDPELLRQCLGSILNQTFQPTHIVIIDDHSRSLDGHDAAQEYAAWYDHISVIRQQSNLGKREALGEGFRALAGRVDVFLCVDSDSYLEPNAIYEGMRPFRSRKTAAATGIVLPSNYNKNIITRLQDVRYINSFLGERAAYSKFGSVLCVCGALAFYRANMVMRHLDDFLDQTFFGRPAVVGDDRHMTNRLLTEGRVVLVEGSISHTAVPEKLGHFVRQQARWGRSFFRESIWALRNLGPGRCAWWLTLMEMAQWAIFSTILVYVVLIHPIVTGQILALQYLIFVGLMAATRAVRYFDLRRRDQSIWSRLTSFSVAPLYGYLSLFVLLPLRFYSLFTLRMAAWGTRNKVEVHSAVTNESTHFSRPRGRYRGGKIGILEDAA</sequence>
<evidence type="ECO:0000256" key="7">
    <source>
        <dbReference type="ARBA" id="ARBA00022679"/>
    </source>
</evidence>
<keyword evidence="15" id="KW-1133">Transmembrane helix</keyword>
<gene>
    <name evidence="17" type="ORF">DPM12_17525</name>
</gene>
<evidence type="ECO:0000256" key="9">
    <source>
        <dbReference type="ARBA" id="ARBA00037408"/>
    </source>
</evidence>
<evidence type="ECO:0000256" key="1">
    <source>
        <dbReference type="ARBA" id="ARBA00004236"/>
    </source>
</evidence>
<comment type="subcellular location">
    <subcellularLocation>
        <location evidence="1">Cell membrane</location>
    </subcellularLocation>
</comment>
<evidence type="ECO:0000256" key="10">
    <source>
        <dbReference type="ARBA" id="ARBA00040508"/>
    </source>
</evidence>
<dbReference type="SUPFAM" id="SSF53448">
    <property type="entry name" value="Nucleotide-diphospho-sugar transferases"/>
    <property type="match status" value="1"/>
</dbReference>
<dbReference type="Gene3D" id="3.90.550.10">
    <property type="entry name" value="Spore Coat Polysaccharide Biosynthesis Protein SpsA, Chain A"/>
    <property type="match status" value="1"/>
</dbReference>
<name>A0A329QII9_9ACTN</name>
<accession>A0A329QII9</accession>
<feature type="transmembrane region" description="Helical" evidence="15">
    <location>
        <begin position="54"/>
        <end position="73"/>
    </location>
</feature>
<dbReference type="GO" id="GO:0085029">
    <property type="term" value="P:extracellular matrix assembly"/>
    <property type="evidence" value="ECO:0007669"/>
    <property type="project" value="TreeGrafter"/>
</dbReference>
<dbReference type="PANTHER" id="PTHR22913:SF12">
    <property type="entry name" value="MANNURONAN SYNTHASE"/>
    <property type="match status" value="1"/>
</dbReference>
<evidence type="ECO:0000256" key="11">
    <source>
        <dbReference type="ARBA" id="ARBA00042148"/>
    </source>
</evidence>